<dbReference type="EMBL" id="BT138796">
    <property type="protein sequence ID" value="AFK38591.1"/>
    <property type="molecule type" value="mRNA"/>
</dbReference>
<reference evidence="2" key="1">
    <citation type="submission" date="2012-05" db="EMBL/GenBank/DDBJ databases">
        <authorList>
            <person name="Krishnakumar V."/>
            <person name="Cheung F."/>
            <person name="Xiao Y."/>
            <person name="Chan A."/>
            <person name="Moskal W.A."/>
            <person name="Town C.D."/>
        </authorList>
    </citation>
    <scope>NUCLEOTIDE SEQUENCE</scope>
</reference>
<sequence>MQHSISALGKLNLLRCYDLITSSSRSNISCSKLPKKTESMCGRRCIFWLILSPVYCIVSVLYISL</sequence>
<keyword evidence="1" id="KW-0472">Membrane</keyword>
<evidence type="ECO:0000313" key="2">
    <source>
        <dbReference type="EMBL" id="AFK38591.1"/>
    </source>
</evidence>
<protein>
    <submittedName>
        <fullName evidence="2">Uncharacterized protein</fullName>
    </submittedName>
</protein>
<name>I3SE99_LOTJA</name>
<proteinExistence type="evidence at transcript level"/>
<organism evidence="2">
    <name type="scientific">Lotus japonicus</name>
    <name type="common">Lotus corniculatus var. japonicus</name>
    <dbReference type="NCBI Taxonomy" id="34305"/>
    <lineage>
        <taxon>Eukaryota</taxon>
        <taxon>Viridiplantae</taxon>
        <taxon>Streptophyta</taxon>
        <taxon>Embryophyta</taxon>
        <taxon>Tracheophyta</taxon>
        <taxon>Spermatophyta</taxon>
        <taxon>Magnoliopsida</taxon>
        <taxon>eudicotyledons</taxon>
        <taxon>Gunneridae</taxon>
        <taxon>Pentapetalae</taxon>
        <taxon>rosids</taxon>
        <taxon>fabids</taxon>
        <taxon>Fabales</taxon>
        <taxon>Fabaceae</taxon>
        <taxon>Papilionoideae</taxon>
        <taxon>50 kb inversion clade</taxon>
        <taxon>NPAAA clade</taxon>
        <taxon>Hologalegina</taxon>
        <taxon>robinioid clade</taxon>
        <taxon>Loteae</taxon>
        <taxon>Lotus</taxon>
    </lineage>
</organism>
<keyword evidence="1" id="KW-0812">Transmembrane</keyword>
<evidence type="ECO:0000256" key="1">
    <source>
        <dbReference type="SAM" id="Phobius"/>
    </source>
</evidence>
<dbReference type="AlphaFoldDB" id="I3SE99"/>
<feature type="transmembrane region" description="Helical" evidence="1">
    <location>
        <begin position="45"/>
        <end position="64"/>
    </location>
</feature>
<accession>I3SE99</accession>
<keyword evidence="1" id="KW-1133">Transmembrane helix</keyword>